<reference evidence="4 5" key="1">
    <citation type="journal article" date="2011" name="Stand. Genomic Sci.">
        <title>Complete genome sequence of Parvibaculum lavamentivorans type strain (DS-1(T)).</title>
        <authorList>
            <person name="Schleheck D."/>
            <person name="Weiss M."/>
            <person name="Pitluck S."/>
            <person name="Bruce D."/>
            <person name="Land M.L."/>
            <person name="Han S."/>
            <person name="Saunders E."/>
            <person name="Tapia R."/>
            <person name="Detter C."/>
            <person name="Brettin T."/>
            <person name="Han J."/>
            <person name="Woyke T."/>
            <person name="Goodwin L."/>
            <person name="Pennacchio L."/>
            <person name="Nolan M."/>
            <person name="Cook A.M."/>
            <person name="Kjelleberg S."/>
            <person name="Thomas T."/>
        </authorList>
    </citation>
    <scope>NUCLEOTIDE SEQUENCE [LARGE SCALE GENOMIC DNA]</scope>
    <source>
        <strain evidence="5">DS-1 / DSM 13023 / NCIMB 13966</strain>
    </source>
</reference>
<dbReference type="EC" id="4.1.1.68" evidence="4"/>
<dbReference type="GO" id="GO:0019752">
    <property type="term" value="P:carboxylic acid metabolic process"/>
    <property type="evidence" value="ECO:0007669"/>
    <property type="project" value="UniProtKB-ARBA"/>
</dbReference>
<dbReference type="InterPro" id="IPR051121">
    <property type="entry name" value="FAH"/>
</dbReference>
<dbReference type="Proteomes" id="UP000006377">
    <property type="component" value="Chromosome"/>
</dbReference>
<evidence type="ECO:0000313" key="4">
    <source>
        <dbReference type="EMBL" id="ABS61792.1"/>
    </source>
</evidence>
<name>A7HPF9_PARL1</name>
<protein>
    <submittedName>
        <fullName evidence="4">5-oxopent-3-ene-1,2,5-tricarboxylate decarboxylase</fullName>
        <ecNumber evidence="4">4.1.1.68</ecNumber>
    </submittedName>
</protein>
<comment type="similarity">
    <text evidence="1">Belongs to the FAH family.</text>
</comment>
<dbReference type="PANTHER" id="PTHR42796:SF4">
    <property type="entry name" value="FUMARYLACETOACETATE HYDROLASE DOMAIN-CONTAINING PROTEIN 2A"/>
    <property type="match status" value="1"/>
</dbReference>
<dbReference type="Gene3D" id="3.90.850.10">
    <property type="entry name" value="Fumarylacetoacetase-like, C-terminal domain"/>
    <property type="match status" value="1"/>
</dbReference>
<dbReference type="OrthoDB" id="5197601at2"/>
<dbReference type="HOGENOM" id="CLU_028458_3_0_5"/>
<dbReference type="GO" id="GO:0018800">
    <property type="term" value="F:5-oxopent-3-ene-1,2,5-tricarboxylate decarboxylase activity"/>
    <property type="evidence" value="ECO:0007669"/>
    <property type="project" value="UniProtKB-EC"/>
</dbReference>
<evidence type="ECO:0000256" key="1">
    <source>
        <dbReference type="ARBA" id="ARBA00010211"/>
    </source>
</evidence>
<keyword evidence="4" id="KW-0456">Lyase</keyword>
<keyword evidence="5" id="KW-1185">Reference proteome</keyword>
<evidence type="ECO:0000256" key="2">
    <source>
        <dbReference type="ARBA" id="ARBA00022723"/>
    </source>
</evidence>
<dbReference type="PANTHER" id="PTHR42796">
    <property type="entry name" value="FUMARYLACETOACETATE HYDROLASE DOMAIN-CONTAINING PROTEIN 2A-RELATED"/>
    <property type="match status" value="1"/>
</dbReference>
<dbReference type="GO" id="GO:0046872">
    <property type="term" value="F:metal ion binding"/>
    <property type="evidence" value="ECO:0007669"/>
    <property type="project" value="UniProtKB-KW"/>
</dbReference>
<organism evidence="4 5">
    <name type="scientific">Parvibaculum lavamentivorans (strain DS-1 / DSM 13023 / NCIMB 13966)</name>
    <dbReference type="NCBI Taxonomy" id="402881"/>
    <lineage>
        <taxon>Bacteria</taxon>
        <taxon>Pseudomonadati</taxon>
        <taxon>Pseudomonadota</taxon>
        <taxon>Alphaproteobacteria</taxon>
        <taxon>Hyphomicrobiales</taxon>
        <taxon>Parvibaculaceae</taxon>
        <taxon>Parvibaculum</taxon>
    </lineage>
</organism>
<evidence type="ECO:0000259" key="3">
    <source>
        <dbReference type="Pfam" id="PF01557"/>
    </source>
</evidence>
<dbReference type="InterPro" id="IPR036663">
    <property type="entry name" value="Fumarylacetoacetase_C_sf"/>
</dbReference>
<dbReference type="InterPro" id="IPR011234">
    <property type="entry name" value="Fumarylacetoacetase-like_C"/>
</dbReference>
<dbReference type="EMBL" id="CP000774">
    <property type="protein sequence ID" value="ABS61792.1"/>
    <property type="molecule type" value="Genomic_DNA"/>
</dbReference>
<feature type="domain" description="Fumarylacetoacetase-like C-terminal" evidence="3">
    <location>
        <begin position="75"/>
        <end position="282"/>
    </location>
</feature>
<dbReference type="STRING" id="402881.Plav_0169"/>
<dbReference type="RefSeq" id="WP_011995083.1">
    <property type="nucleotide sequence ID" value="NC_009719.1"/>
</dbReference>
<dbReference type="KEGG" id="pla:Plav_0169"/>
<accession>A7HPF9</accession>
<dbReference type="Pfam" id="PF01557">
    <property type="entry name" value="FAA_hydrolase"/>
    <property type="match status" value="1"/>
</dbReference>
<dbReference type="SUPFAM" id="SSF56529">
    <property type="entry name" value="FAH"/>
    <property type="match status" value="1"/>
</dbReference>
<dbReference type="eggNOG" id="COG0179">
    <property type="taxonomic scope" value="Bacteria"/>
</dbReference>
<dbReference type="AlphaFoldDB" id="A7HPF9"/>
<proteinExistence type="inferred from homology"/>
<sequence>MRLVTFEKNGTARLGLAEGLEVADLSGSDSTPASLLALLAAGDEGLAAARKAAISAPRYPLDELKLLPVLPRPGKIICLGLNYAAHAAEGGREKPDYPNFFMRCATSLLGHQIPIVRPRVSTQLDFEAELAAIIGREVPRHVAREEALTFVAGYACFNDVSVRDYQRRTPQWTIGKNFDATGPFGPAFVTADELPAGAAGLKIESRLNGEVMQSANTRDMIFPVDETIALLSECMTLEVGDVLVMGTPAGVGFARTPPLWMKEGDTIEVEIEGVGLLSNPIVNEI</sequence>
<gene>
    <name evidence="4" type="ordered locus">Plav_0169</name>
</gene>
<dbReference type="FunFam" id="3.90.850.10:FF:000002">
    <property type="entry name" value="2-hydroxyhepta-2,4-diene-1,7-dioate isomerase"/>
    <property type="match status" value="1"/>
</dbReference>
<keyword evidence="2" id="KW-0479">Metal-binding</keyword>
<dbReference type="GO" id="GO:0016853">
    <property type="term" value="F:isomerase activity"/>
    <property type="evidence" value="ECO:0007669"/>
    <property type="project" value="UniProtKB-ARBA"/>
</dbReference>
<evidence type="ECO:0000313" key="5">
    <source>
        <dbReference type="Proteomes" id="UP000006377"/>
    </source>
</evidence>